<evidence type="ECO:0000259" key="2">
    <source>
        <dbReference type="Pfam" id="PF18991"/>
    </source>
</evidence>
<dbReference type="Proteomes" id="UP000292855">
    <property type="component" value="Unassembled WGS sequence"/>
</dbReference>
<feature type="domain" description="DUF5724" evidence="2">
    <location>
        <begin position="41"/>
        <end position="1264"/>
    </location>
</feature>
<evidence type="ECO:0000313" key="4">
    <source>
        <dbReference type="EMBL" id="RZF62343.1"/>
    </source>
</evidence>
<comment type="caution">
    <text evidence="4">The sequence shown here is derived from an EMBL/GenBank/DDBJ whole genome shotgun (WGS) entry which is preliminary data.</text>
</comment>
<feature type="domain" description="DUF7737" evidence="3">
    <location>
        <begin position="1568"/>
        <end position="1668"/>
    </location>
</feature>
<gene>
    <name evidence="4" type="ORF">EWE74_05955</name>
</gene>
<dbReference type="EMBL" id="SGIT01000001">
    <property type="protein sequence ID" value="RZF62343.1"/>
    <property type="molecule type" value="Genomic_DNA"/>
</dbReference>
<evidence type="ECO:0000259" key="1">
    <source>
        <dbReference type="Pfam" id="PF13569"/>
    </source>
</evidence>
<reference evidence="4 5" key="1">
    <citation type="submission" date="2019-02" db="EMBL/GenBank/DDBJ databases">
        <authorList>
            <person name="Li Y."/>
        </authorList>
    </citation>
    <scope>NUCLEOTIDE SEQUENCE [LARGE SCALE GENOMIC DNA]</scope>
    <source>
        <strain evidence="4 5">30C10-4-7</strain>
    </source>
</reference>
<accession>A0A4Q6XPZ3</accession>
<dbReference type="InterPro" id="IPR025406">
    <property type="entry name" value="DUF4132"/>
</dbReference>
<dbReference type="Pfam" id="PF13569">
    <property type="entry name" value="DUF4132"/>
    <property type="match status" value="1"/>
</dbReference>
<protein>
    <submittedName>
        <fullName evidence="4">DUF4132 domain-containing protein</fullName>
    </submittedName>
</protein>
<keyword evidence="5" id="KW-1185">Reference proteome</keyword>
<dbReference type="Pfam" id="PF18991">
    <property type="entry name" value="DUF5724"/>
    <property type="match status" value="1"/>
</dbReference>
<dbReference type="OrthoDB" id="9763697at2"/>
<dbReference type="InterPro" id="IPR043782">
    <property type="entry name" value="DUF5724"/>
</dbReference>
<evidence type="ECO:0000259" key="3">
    <source>
        <dbReference type="Pfam" id="PF24879"/>
    </source>
</evidence>
<feature type="domain" description="DUF4132" evidence="1">
    <location>
        <begin position="1303"/>
        <end position="1478"/>
    </location>
</feature>
<evidence type="ECO:0000313" key="5">
    <source>
        <dbReference type="Proteomes" id="UP000292855"/>
    </source>
</evidence>
<sequence>MITKEKAISYIQKHQRIECTEESFKDFSRVYQTLGLLLSNQYQNHSHGEVAWEDYYRQLQEQTAGNPWTSDEGKKLAEILFGSVIAPFVADIWTLMDQLPYQNGYYRRPFRIDPKNGYITTKIQQLVNLYYGGGNGFNSMSITDQMQYAVYANHGGLSLFLATVLIKDQNTYYPLLEEIFLGEHQIGGVSGELIKALLISEDSVNHELVEKLLLAAQQQEGLRQTILETLDFTSVKALKRFINVILEHNLVRFSSVVRAVDTWFGFSWDAPKASTIRRVLELADKYLNNPGEIEQGLKSQDNMEVYIALWAKGIEEVDAANLLAFQLVFDENTEHIKKLIALFFVYETQRTRHDLVPYAEKNLGKDIELDYWMTVNFPAFDLSEDLFQKIFAIAQQLPSAGKTFEGRGFSWKSYVIKPEYFFDILIKNATPAQIIELSKELHIIPSNSREQLMRKVFPDHYTYSWSSRSGDNKVAKTFDLKQDAWQRQVARQAFTDRNASVAATGMTVLRSVTLYPEDINVLENVLSRKGKDLRSTAIGLLAGQTDERVKETVERLIHVGNIDQRLAALEILVLLHESERVSDFVHTQIETYKTRQLTKNERIFVDKFSDKTTAYGFENGFGAIDYDQLTNFKLPEEKFKRKKKNILKRLTGNKSEFLFEELIDTKKTVEAVNKLFDLFDKHKNYEYQHEGYRGETETSILVNNLRPLRLLERDATAEAHLDNLPLAEVWKQWYHDTRLNEFEIYSVIQYCYDHYYSNLDYELLRGFKAQYLPNFKGINFGEEPYYYQSRTEKISRILTCLSDVYADKKMWTSYKLDVLEDLIFHFPKGLKNKPFKQSSYYYSNEVYWYSFVLNLAYSIYEPDLEFLDEEQQFRLWQLQYYILANELSKNAEIQDIKECVPHLPKVMAPETSTKFMTPYTELTLSLFNQHKLNKDDLLFLGLLNSDLFYFLDGGQNYHTKRFEHISIPRITEKLKNNLLQIELERGDLPTEASRYISNFATVEGVRFFFEVLQRMGKDKFDRGYSYGTNVSKKYTFSQILKLSTLSEEDTYDTFTETLRENKFDKKRLVEVSCYATQWAEWLGDYLKINKLQEAVWWFLAHTTDYMNAEKETIISRYSNVPKDDFQKGAIDIEWFQRVYGNLGKANWKLVHEAAKYLSDGMGYRRVKLYSSVLLGETKITETLKKIIEKRDKDYVMALGLIPISKANPEADLLKRYNLLQTFLQESKQFGAQRQESEKRAVEIGLDNLARNAGFDDSVRFSWAMEGKATQQIMDNASVEIGDTILELVMDEMGKADIVVNKNGKVLKTIPDKIKKDKRVEQLKEGKNYLRKQYARTRQSLENAMLRRDEFSVEELGKIMAHPVVHAMLGKLVLIDRHAGISGFWKDGQLLGVDGNLQSLHSEQRFVVAHPAHLYEAVQWDLYQRYIFDEQIQQPFKQVFRELYALTADEREHSNRSERYQGHQIQPNKTVAMLRGRGWTVNYDEGLQKVYHKEGYLATLFAMADWFSPSEVEAPSLEYVCFYSLKDGKVVPLTDIDPVIFSETMRDVDLVVSVAHVGEVDPEASHSSMQMRAALAKESARLFKLDNVEIKERHILVKGKLGSYSIHLGSGMVSKNGLQLSIIPVHSQHRGRMFLPFVDDDPKSAEIISKMRLLAQDDKIKDPTILAQINK</sequence>
<proteinExistence type="predicted"/>
<dbReference type="Pfam" id="PF24879">
    <property type="entry name" value="DUF7737"/>
    <property type="match status" value="1"/>
</dbReference>
<name>A0A4Q6XPZ3_9SPHI</name>
<dbReference type="InterPro" id="IPR056639">
    <property type="entry name" value="DUF7737"/>
</dbReference>
<dbReference type="RefSeq" id="WP_130140572.1">
    <property type="nucleotide sequence ID" value="NZ_SGIT01000001.1"/>
</dbReference>
<organism evidence="4 5">
    <name type="scientific">Sphingobacterium corticibacterium</name>
    <dbReference type="NCBI Taxonomy" id="2484746"/>
    <lineage>
        <taxon>Bacteria</taxon>
        <taxon>Pseudomonadati</taxon>
        <taxon>Bacteroidota</taxon>
        <taxon>Sphingobacteriia</taxon>
        <taxon>Sphingobacteriales</taxon>
        <taxon>Sphingobacteriaceae</taxon>
        <taxon>Sphingobacterium</taxon>
    </lineage>
</organism>